<keyword evidence="1" id="KW-1133">Transmembrane helix</keyword>
<feature type="transmembrane region" description="Helical" evidence="1">
    <location>
        <begin position="7"/>
        <end position="27"/>
    </location>
</feature>
<organism evidence="2 3">
    <name type="scientific">Vibrio aestuarianus</name>
    <dbReference type="NCBI Taxonomy" id="28171"/>
    <lineage>
        <taxon>Bacteria</taxon>
        <taxon>Pseudomonadati</taxon>
        <taxon>Pseudomonadota</taxon>
        <taxon>Gammaproteobacteria</taxon>
        <taxon>Vibrionales</taxon>
        <taxon>Vibrionaceae</taxon>
        <taxon>Vibrio</taxon>
    </lineage>
</organism>
<accession>A0AAX3U1M3</accession>
<evidence type="ECO:0000256" key="1">
    <source>
        <dbReference type="SAM" id="Phobius"/>
    </source>
</evidence>
<protein>
    <submittedName>
        <fullName evidence="2">Type II secretion system protein</fullName>
    </submittedName>
</protein>
<dbReference type="Pfam" id="PF07963">
    <property type="entry name" value="N_methyl"/>
    <property type="match status" value="1"/>
</dbReference>
<gene>
    <name evidence="2" type="ORF">PYE51_09090</name>
</gene>
<sequence>MKKQRGIALLEVLIAVSIVGFIMLYMAQLQRGQIDAQSRILNAAKIAKIYQLTTQVMFEPLVKVQTTVPTDIETFTINQTIKKLKNSILPNNGGYIYLPASGVSAASSIDTANFFNGVDSNNGCGSNDPVSNERVNCTLGLEDEFNLGSSYKVRGIKIDGKDRSFFSINHTGLSDIRGVKPTSVTIFIDGLEGQSGLNDIYALAEAASQQVSQIDDMENSAYANIHIADFNTATVERYDTGFNAHEVLTGHTILPGGIRTNMGLAIVFDLEGTQALRSDGMVAIEKDRPLCWNVETGAAAEDYICQSAMVSDISTDHGAAGDNKGVKFLNTDGGLVYLTSNQKDGTKIYRTPVEVVVESFLHNCDSNGSQCDSVHINKPVCPKMGTDELLPHLSVVGSSYSNSGHGSFPIDVSSPNYGQNSISNQNNKAELVSGVLFQWTNEEDKWDVTGIIGSPNDVSGDEGRNPKSLQIVALRWCEVEQS</sequence>
<dbReference type="Proteomes" id="UP001239257">
    <property type="component" value="Chromosome 1"/>
</dbReference>
<evidence type="ECO:0000313" key="3">
    <source>
        <dbReference type="Proteomes" id="UP001239257"/>
    </source>
</evidence>
<reference evidence="2" key="1">
    <citation type="submission" date="2022-02" db="EMBL/GenBank/DDBJ databases">
        <title>Emergence and expansion in Europe of a Vibrio aestuarianus clonal complex pathogenic for oysters.</title>
        <authorList>
            <person name="Mesnil A."/>
            <person name="Travers M.-A."/>
        </authorList>
    </citation>
    <scope>NUCLEOTIDE SEQUENCE</scope>
    <source>
        <strain evidence="2">U29</strain>
    </source>
</reference>
<dbReference type="RefSeq" id="WP_301064069.1">
    <property type="nucleotide sequence ID" value="NZ_CP118709.1"/>
</dbReference>
<evidence type="ECO:0000313" key="2">
    <source>
        <dbReference type="EMBL" id="WGK80799.1"/>
    </source>
</evidence>
<dbReference type="AlphaFoldDB" id="A0AAX3U1M3"/>
<name>A0AAX3U1M3_9VIBR</name>
<dbReference type="InterPro" id="IPR012902">
    <property type="entry name" value="N_methyl_site"/>
</dbReference>
<keyword evidence="1" id="KW-0812">Transmembrane</keyword>
<keyword evidence="1" id="KW-0472">Membrane</keyword>
<dbReference type="EMBL" id="CP118709">
    <property type="protein sequence ID" value="WGK80799.1"/>
    <property type="molecule type" value="Genomic_DNA"/>
</dbReference>
<proteinExistence type="predicted"/>